<evidence type="ECO:0000256" key="1">
    <source>
        <dbReference type="SAM" id="MobiDB-lite"/>
    </source>
</evidence>
<dbReference type="AlphaFoldDB" id="A0AAQ3PP72"/>
<name>A0AAQ3PP72_PASNO</name>
<organism evidence="2 3">
    <name type="scientific">Paspalum notatum var. saurae</name>
    <dbReference type="NCBI Taxonomy" id="547442"/>
    <lineage>
        <taxon>Eukaryota</taxon>
        <taxon>Viridiplantae</taxon>
        <taxon>Streptophyta</taxon>
        <taxon>Embryophyta</taxon>
        <taxon>Tracheophyta</taxon>
        <taxon>Spermatophyta</taxon>
        <taxon>Magnoliopsida</taxon>
        <taxon>Liliopsida</taxon>
        <taxon>Poales</taxon>
        <taxon>Poaceae</taxon>
        <taxon>PACMAD clade</taxon>
        <taxon>Panicoideae</taxon>
        <taxon>Andropogonodae</taxon>
        <taxon>Paspaleae</taxon>
        <taxon>Paspalinae</taxon>
        <taxon>Paspalum</taxon>
    </lineage>
</organism>
<feature type="non-terminal residue" evidence="2">
    <location>
        <position position="235"/>
    </location>
</feature>
<sequence>MEQGEATGGSVRPSGWAIDRGRAIWCGGGDRVPSRSPAPPGIRSAIRWVPLGQALSWVPVVRCPGWPRTPAGRRVRGRLSRSRYSGGARRARTTGGGPRPVHGEREAGPGARHGSAAPAVVCRLRRAERDVELPHNTDRDSCGSARILDFSSRPGKKRRSASRRVGVSTDDVGRCEEDHVQFKSEQYPFYCRSSGANRASDPRSFTRGSRGEKGPHVRPRQAMWAGSVRPPHPPL</sequence>
<proteinExistence type="predicted"/>
<keyword evidence="3" id="KW-1185">Reference proteome</keyword>
<evidence type="ECO:0000313" key="3">
    <source>
        <dbReference type="Proteomes" id="UP001341281"/>
    </source>
</evidence>
<reference evidence="2 3" key="1">
    <citation type="submission" date="2024-02" db="EMBL/GenBank/DDBJ databases">
        <title>High-quality chromosome-scale genome assembly of Pensacola bahiagrass (Paspalum notatum Flugge var. saurae).</title>
        <authorList>
            <person name="Vega J.M."/>
            <person name="Podio M."/>
            <person name="Orjuela J."/>
            <person name="Siena L.A."/>
            <person name="Pessino S.C."/>
            <person name="Combes M.C."/>
            <person name="Mariac C."/>
            <person name="Albertini E."/>
            <person name="Pupilli F."/>
            <person name="Ortiz J.P.A."/>
            <person name="Leblanc O."/>
        </authorList>
    </citation>
    <scope>NUCLEOTIDE SEQUENCE [LARGE SCALE GENOMIC DNA]</scope>
    <source>
        <strain evidence="2">R1</strain>
        <tissue evidence="2">Leaf</tissue>
    </source>
</reference>
<feature type="compositionally biased region" description="Basic residues" evidence="1">
    <location>
        <begin position="72"/>
        <end position="81"/>
    </location>
</feature>
<evidence type="ECO:0000313" key="2">
    <source>
        <dbReference type="EMBL" id="WVZ55904.1"/>
    </source>
</evidence>
<dbReference type="EMBL" id="CP144746">
    <property type="protein sequence ID" value="WVZ55904.1"/>
    <property type="molecule type" value="Genomic_DNA"/>
</dbReference>
<gene>
    <name evidence="2" type="ORF">U9M48_006505</name>
</gene>
<dbReference type="Proteomes" id="UP001341281">
    <property type="component" value="Chromosome 02"/>
</dbReference>
<accession>A0AAQ3PP72</accession>
<feature type="region of interest" description="Disordered" evidence="1">
    <location>
        <begin position="72"/>
        <end position="116"/>
    </location>
</feature>
<feature type="region of interest" description="Disordered" evidence="1">
    <location>
        <begin position="192"/>
        <end position="235"/>
    </location>
</feature>
<feature type="region of interest" description="Disordered" evidence="1">
    <location>
        <begin position="134"/>
        <end position="168"/>
    </location>
</feature>
<protein>
    <submittedName>
        <fullName evidence="2">Uncharacterized protein</fullName>
    </submittedName>
</protein>